<accession>A0A2M6ZI17</accession>
<dbReference type="AlphaFoldDB" id="A0A2M6ZI17"/>
<dbReference type="SUPFAM" id="SSF53613">
    <property type="entry name" value="Ribokinase-like"/>
    <property type="match status" value="1"/>
</dbReference>
<gene>
    <name evidence="2" type="ORF">COS91_01410</name>
</gene>
<proteinExistence type="predicted"/>
<organism evidence="2 3">
    <name type="scientific">Candidatus Desantisbacteria bacterium CG07_land_8_20_14_0_80_39_15</name>
    <dbReference type="NCBI Taxonomy" id="1974549"/>
    <lineage>
        <taxon>Bacteria</taxon>
        <taxon>Candidatus Desantisiibacteriota</taxon>
    </lineage>
</organism>
<dbReference type="InterPro" id="IPR011611">
    <property type="entry name" value="PfkB_dom"/>
</dbReference>
<feature type="domain" description="Carbohydrate kinase PfkB" evidence="1">
    <location>
        <begin position="29"/>
        <end position="107"/>
    </location>
</feature>
<comment type="caution">
    <text evidence="2">The sequence shown here is derived from an EMBL/GenBank/DDBJ whole genome shotgun (WGS) entry which is preliminary data.</text>
</comment>
<dbReference type="Pfam" id="PF00294">
    <property type="entry name" value="PfkB"/>
    <property type="match status" value="1"/>
</dbReference>
<dbReference type="Gene3D" id="3.40.1190.20">
    <property type="match status" value="1"/>
</dbReference>
<dbReference type="Proteomes" id="UP000229227">
    <property type="component" value="Unassembled WGS sequence"/>
</dbReference>
<dbReference type="EMBL" id="PEWN01000021">
    <property type="protein sequence ID" value="PIU52028.1"/>
    <property type="molecule type" value="Genomic_DNA"/>
</dbReference>
<sequence length="107" mass="12106">MAKNPESKLLYNPGENEIKNGFASVEGIMKRAHTVILNKEEAHLMINKIRTDHFDYSIKKLLGTYIELGLHNIIITDGENGAYYTSEKNAYYYIPILEVKVIDSTGA</sequence>
<evidence type="ECO:0000313" key="3">
    <source>
        <dbReference type="Proteomes" id="UP000229227"/>
    </source>
</evidence>
<reference evidence="3" key="1">
    <citation type="submission" date="2017-09" db="EMBL/GenBank/DDBJ databases">
        <title>Depth-based differentiation of microbial function through sediment-hosted aquifers and enrichment of novel symbionts in the deep terrestrial subsurface.</title>
        <authorList>
            <person name="Probst A.J."/>
            <person name="Ladd B."/>
            <person name="Jarett J.K."/>
            <person name="Geller-Mcgrath D.E."/>
            <person name="Sieber C.M.K."/>
            <person name="Emerson J.B."/>
            <person name="Anantharaman K."/>
            <person name="Thomas B.C."/>
            <person name="Malmstrom R."/>
            <person name="Stieglmeier M."/>
            <person name="Klingl A."/>
            <person name="Woyke T."/>
            <person name="Ryan C.M."/>
            <person name="Banfield J.F."/>
        </authorList>
    </citation>
    <scope>NUCLEOTIDE SEQUENCE [LARGE SCALE GENOMIC DNA]</scope>
</reference>
<evidence type="ECO:0000313" key="2">
    <source>
        <dbReference type="EMBL" id="PIU52028.1"/>
    </source>
</evidence>
<dbReference type="InterPro" id="IPR029056">
    <property type="entry name" value="Ribokinase-like"/>
</dbReference>
<feature type="non-terminal residue" evidence="2">
    <location>
        <position position="107"/>
    </location>
</feature>
<name>A0A2M6ZI17_9BACT</name>
<evidence type="ECO:0000259" key="1">
    <source>
        <dbReference type="Pfam" id="PF00294"/>
    </source>
</evidence>
<protein>
    <recommendedName>
        <fullName evidence="1">Carbohydrate kinase PfkB domain-containing protein</fullName>
    </recommendedName>
</protein>